<dbReference type="Proteomes" id="UP001311915">
    <property type="component" value="Unassembled WGS sequence"/>
</dbReference>
<reference evidence="1 2" key="1">
    <citation type="submission" date="2023-10" db="EMBL/GenBank/DDBJ databases">
        <title>Genome-Wide Identification Analysis in wild type Solanum Pinnatisectum Reveals Some Genes Defensing Phytophthora Infestans.</title>
        <authorList>
            <person name="Sun C."/>
        </authorList>
    </citation>
    <scope>NUCLEOTIDE SEQUENCE [LARGE SCALE GENOMIC DNA]</scope>
    <source>
        <strain evidence="1">LQN</strain>
        <tissue evidence="1">Leaf</tissue>
    </source>
</reference>
<gene>
    <name evidence="1" type="ORF">R3W88_003890</name>
</gene>
<name>A0AAV9MQW7_9SOLN</name>
<proteinExistence type="predicted"/>
<comment type="caution">
    <text evidence="1">The sequence shown here is derived from an EMBL/GenBank/DDBJ whole genome shotgun (WGS) entry which is preliminary data.</text>
</comment>
<organism evidence="1 2">
    <name type="scientific">Solanum pinnatisectum</name>
    <name type="common">tansyleaf nightshade</name>
    <dbReference type="NCBI Taxonomy" id="50273"/>
    <lineage>
        <taxon>Eukaryota</taxon>
        <taxon>Viridiplantae</taxon>
        <taxon>Streptophyta</taxon>
        <taxon>Embryophyta</taxon>
        <taxon>Tracheophyta</taxon>
        <taxon>Spermatophyta</taxon>
        <taxon>Magnoliopsida</taxon>
        <taxon>eudicotyledons</taxon>
        <taxon>Gunneridae</taxon>
        <taxon>Pentapetalae</taxon>
        <taxon>asterids</taxon>
        <taxon>lamiids</taxon>
        <taxon>Solanales</taxon>
        <taxon>Solanaceae</taxon>
        <taxon>Solanoideae</taxon>
        <taxon>Solaneae</taxon>
        <taxon>Solanum</taxon>
    </lineage>
</organism>
<protein>
    <submittedName>
        <fullName evidence="1">Uncharacterized protein</fullName>
    </submittedName>
</protein>
<accession>A0AAV9MQW7</accession>
<evidence type="ECO:0000313" key="1">
    <source>
        <dbReference type="EMBL" id="KAK4740193.1"/>
    </source>
</evidence>
<dbReference type="EMBL" id="JAWPEI010000001">
    <property type="protein sequence ID" value="KAK4740193.1"/>
    <property type="molecule type" value="Genomic_DNA"/>
</dbReference>
<sequence>MEKVIRVKKHEHGDRVQIDKERTTDERVFREQRRRYGYKRGYQNQIRKTTQIWHERNSQVNVEVTTKNKFGALEGKADKQDSFTQNAEEGIKIIPIQQKAVTQQEENRRESETWSSNFHLKEDNIGLEQIDRSEYLIDKDTSSNDIQLEARKSMTDKKKEWGKGMVEMVIEVIRRTNGGWGYVGREGVNSAERLQSQLNTLQIIAPDWIFITELKLSHAGNVWKSKRLIRADQALTWRTIEGSSSQSYEKHQVGRISSFGYFQERDIYPICKGFERNWIGSFRPIQVFALFWHCFVWAL</sequence>
<keyword evidence="2" id="KW-1185">Reference proteome</keyword>
<evidence type="ECO:0000313" key="2">
    <source>
        <dbReference type="Proteomes" id="UP001311915"/>
    </source>
</evidence>
<dbReference type="AlphaFoldDB" id="A0AAV9MQW7"/>